<proteinExistence type="predicted"/>
<sequence>MPSNSSRSLDRMIRTLRSFMRSSGLPRPDRVFISTVTRSVQVEFASGSASDRLGSLLLWVTRLDGVTLTWSLHADHTLIVTATARNAAGLKFDLTALAAVSDFEATPGRDGSVVLAGTFRLTPSVAESVTFEEVARLVHLGRAVAARRHVAGATAA</sequence>
<comment type="caution">
    <text evidence="1">The sequence shown here is derived from an EMBL/GenBank/DDBJ whole genome shotgun (WGS) entry which is preliminary data.</text>
</comment>
<accession>A0A3N1HCK9</accession>
<protein>
    <submittedName>
        <fullName evidence="1">Uncharacterized protein</fullName>
    </submittedName>
</protein>
<name>A0A3N1HCK9_9PSEU</name>
<gene>
    <name evidence="1" type="ORF">EDD40_5627</name>
</gene>
<dbReference type="OrthoDB" id="3681271at2"/>
<organism evidence="1 2">
    <name type="scientific">Saccharothrix texasensis</name>
    <dbReference type="NCBI Taxonomy" id="103734"/>
    <lineage>
        <taxon>Bacteria</taxon>
        <taxon>Bacillati</taxon>
        <taxon>Actinomycetota</taxon>
        <taxon>Actinomycetes</taxon>
        <taxon>Pseudonocardiales</taxon>
        <taxon>Pseudonocardiaceae</taxon>
        <taxon>Saccharothrix</taxon>
    </lineage>
</organism>
<dbReference type="AlphaFoldDB" id="A0A3N1HCK9"/>
<dbReference type="Proteomes" id="UP000268727">
    <property type="component" value="Unassembled WGS sequence"/>
</dbReference>
<keyword evidence="2" id="KW-1185">Reference proteome</keyword>
<evidence type="ECO:0000313" key="1">
    <source>
        <dbReference type="EMBL" id="ROP40221.1"/>
    </source>
</evidence>
<reference evidence="1 2" key="1">
    <citation type="submission" date="2018-11" db="EMBL/GenBank/DDBJ databases">
        <title>Sequencing the genomes of 1000 actinobacteria strains.</title>
        <authorList>
            <person name="Klenk H.-P."/>
        </authorList>
    </citation>
    <scope>NUCLEOTIDE SEQUENCE [LARGE SCALE GENOMIC DNA]</scope>
    <source>
        <strain evidence="1 2">DSM 44231</strain>
    </source>
</reference>
<dbReference type="EMBL" id="RJKM01000001">
    <property type="protein sequence ID" value="ROP40221.1"/>
    <property type="molecule type" value="Genomic_DNA"/>
</dbReference>
<evidence type="ECO:0000313" key="2">
    <source>
        <dbReference type="Proteomes" id="UP000268727"/>
    </source>
</evidence>